<name>A0ABS4U0V4_9PSEU</name>
<dbReference type="InterPro" id="IPR029063">
    <property type="entry name" value="SAM-dependent_MTases_sf"/>
</dbReference>
<dbReference type="EMBL" id="JAGINW010000001">
    <property type="protein sequence ID" value="MBP2329825.1"/>
    <property type="molecule type" value="Genomic_DNA"/>
</dbReference>
<evidence type="ECO:0000313" key="2">
    <source>
        <dbReference type="Proteomes" id="UP001519332"/>
    </source>
</evidence>
<accession>A0ABS4U0V4</accession>
<organism evidence="1 2">
    <name type="scientific">Kibdelosporangium banguiense</name>
    <dbReference type="NCBI Taxonomy" id="1365924"/>
    <lineage>
        <taxon>Bacteria</taxon>
        <taxon>Bacillati</taxon>
        <taxon>Actinomycetota</taxon>
        <taxon>Actinomycetes</taxon>
        <taxon>Pseudonocardiales</taxon>
        <taxon>Pseudonocardiaceae</taxon>
        <taxon>Kibdelosporangium</taxon>
    </lineage>
</organism>
<gene>
    <name evidence="1" type="ORF">JOF56_010210</name>
</gene>
<protein>
    <submittedName>
        <fullName evidence="1">Ubiquinone/menaquinone biosynthesis C-methylase UbiE</fullName>
    </submittedName>
</protein>
<evidence type="ECO:0000313" key="1">
    <source>
        <dbReference type="EMBL" id="MBP2329825.1"/>
    </source>
</evidence>
<dbReference type="Gene3D" id="3.40.50.150">
    <property type="entry name" value="Vaccinia Virus protein VP39"/>
    <property type="match status" value="1"/>
</dbReference>
<dbReference type="RefSeq" id="WP_307855637.1">
    <property type="nucleotide sequence ID" value="NZ_JAGINW010000001.1"/>
</dbReference>
<comment type="caution">
    <text evidence="1">The sequence shown here is derived from an EMBL/GenBank/DDBJ whole genome shotgun (WGS) entry which is preliminary data.</text>
</comment>
<keyword evidence="2" id="KW-1185">Reference proteome</keyword>
<dbReference type="Pfam" id="PF13489">
    <property type="entry name" value="Methyltransf_23"/>
    <property type="match status" value="1"/>
</dbReference>
<dbReference type="CDD" id="cd02440">
    <property type="entry name" value="AdoMet_MTases"/>
    <property type="match status" value="1"/>
</dbReference>
<keyword evidence="1" id="KW-0830">Ubiquinone</keyword>
<sequence>MDLVDDAELARSSVVANRAMNRTRDLTGRDGYAAVLGFDIAGHQPRRWLDLCCGSGRALIEAAPLVPEITGVDLVGFFAGPVPPNVTLIAASAGEWQPDADFDLITCVHGLHYVGDKLGLLEKASRWLTPGGVLVANLDAQSIRPMGPKVLRQNGVHYDGRNKRIRITGPVGFGLRYLGADKDAGPNYTGQPAVHSYYGVQG</sequence>
<reference evidence="1 2" key="1">
    <citation type="submission" date="2021-03" db="EMBL/GenBank/DDBJ databases">
        <title>Sequencing the genomes of 1000 actinobacteria strains.</title>
        <authorList>
            <person name="Klenk H.-P."/>
        </authorList>
    </citation>
    <scope>NUCLEOTIDE SEQUENCE [LARGE SCALE GENOMIC DNA]</scope>
    <source>
        <strain evidence="1 2">DSM 46670</strain>
    </source>
</reference>
<dbReference type="SUPFAM" id="SSF53335">
    <property type="entry name" value="S-adenosyl-L-methionine-dependent methyltransferases"/>
    <property type="match status" value="1"/>
</dbReference>
<proteinExistence type="predicted"/>
<dbReference type="Proteomes" id="UP001519332">
    <property type="component" value="Unassembled WGS sequence"/>
</dbReference>